<name>A0ABS4HFS6_9BACI</name>
<dbReference type="Proteomes" id="UP001519328">
    <property type="component" value="Unassembled WGS sequence"/>
</dbReference>
<dbReference type="EMBL" id="JAGGKK010000014">
    <property type="protein sequence ID" value="MBP1949713.1"/>
    <property type="molecule type" value="Genomic_DNA"/>
</dbReference>
<sequence>MSFELTIDDEKITYKTYIFAVPIYKKEVAPVRITELKLKRISWAKKCAVIKVIKGLNIRVISFQPETIYQDLIRYAKDNDVKVIKTKDYKILEKMH</sequence>
<protein>
    <submittedName>
        <fullName evidence="1">Uncharacterized protein</fullName>
    </submittedName>
</protein>
<proteinExistence type="predicted"/>
<evidence type="ECO:0000313" key="1">
    <source>
        <dbReference type="EMBL" id="MBP1949713.1"/>
    </source>
</evidence>
<evidence type="ECO:0000313" key="2">
    <source>
        <dbReference type="Proteomes" id="UP001519328"/>
    </source>
</evidence>
<gene>
    <name evidence="1" type="ORF">J2Z82_002653</name>
</gene>
<reference evidence="1 2" key="1">
    <citation type="submission" date="2021-03" db="EMBL/GenBank/DDBJ databases">
        <title>Genomic Encyclopedia of Type Strains, Phase IV (KMG-IV): sequencing the most valuable type-strain genomes for metagenomic binning, comparative biology and taxonomic classification.</title>
        <authorList>
            <person name="Goeker M."/>
        </authorList>
    </citation>
    <scope>NUCLEOTIDE SEQUENCE [LARGE SCALE GENOMIC DNA]</scope>
    <source>
        <strain evidence="1 2">DSM 21085</strain>
    </source>
</reference>
<keyword evidence="2" id="KW-1185">Reference proteome</keyword>
<organism evidence="1 2">
    <name type="scientific">Virgibacillus litoralis</name>
    <dbReference type="NCBI Taxonomy" id="578221"/>
    <lineage>
        <taxon>Bacteria</taxon>
        <taxon>Bacillati</taxon>
        <taxon>Bacillota</taxon>
        <taxon>Bacilli</taxon>
        <taxon>Bacillales</taxon>
        <taxon>Bacillaceae</taxon>
        <taxon>Virgibacillus</taxon>
    </lineage>
</organism>
<accession>A0ABS4HFS6</accession>
<comment type="caution">
    <text evidence="1">The sequence shown here is derived from an EMBL/GenBank/DDBJ whole genome shotgun (WGS) entry which is preliminary data.</text>
</comment>